<dbReference type="KEGG" id="vg:2943408"/>
<organismHost>
    <name type="scientific">Neodiprion lecontei</name>
    <name type="common">Redheaded pine sawfly</name>
    <dbReference type="NCBI Taxonomy" id="441921"/>
</organismHost>
<organism evidence="1 2">
    <name type="scientific">Neodiprion lecontei nucleopolyhedrovirus (strain Canada)</name>
    <name type="common">NeleNPV</name>
    <dbReference type="NCBI Taxonomy" id="654906"/>
    <lineage>
        <taxon>Viruses</taxon>
        <taxon>Viruses incertae sedis</taxon>
        <taxon>Naldaviricetes</taxon>
        <taxon>Lefavirales</taxon>
        <taxon>Baculoviridae</taxon>
        <taxon>Gammabaculovirus</taxon>
        <taxon>Gammabaculovirus nelecontei</taxon>
    </lineage>
</organism>
<protein>
    <submittedName>
        <fullName evidence="1">Uncharacterized protein</fullName>
    </submittedName>
</protein>
<dbReference type="GeneID" id="2943408"/>
<evidence type="ECO:0000313" key="1">
    <source>
        <dbReference type="EMBL" id="AAQ99102.1"/>
    </source>
</evidence>
<evidence type="ECO:0000313" key="2">
    <source>
        <dbReference type="Proteomes" id="UP000008776"/>
    </source>
</evidence>
<dbReference type="EMBL" id="AY349019">
    <property type="protein sequence ID" value="AAQ99102.1"/>
    <property type="molecule type" value="Genomic_DNA"/>
</dbReference>
<reference evidence="1 2" key="1">
    <citation type="journal article" date="2004" name="J. Virol.">
        <title>Sequence and organization of the Neodiprion lecontei nucleopolyhedrovirus genome.</title>
        <authorList>
            <person name="Lauzon H.A.M."/>
            <person name="Lucarotti C.J."/>
            <person name="Krell P.J."/>
            <person name="Feng Q."/>
            <person name="Retnakaran A."/>
            <person name="Arif B.M."/>
        </authorList>
    </citation>
    <scope>NUCLEOTIDE SEQUENCE [LARGE SCALE GENOMIC DNA]</scope>
    <source>
        <strain evidence="2">Canada</strain>
    </source>
</reference>
<sequence>MTSTAVNGQISFISPTDFRIYLCSDNYKSELPRIRKKWNKIKDPKSANLNGFIIFSILLANCEIKKFYNNLPDKSRLWSDAKKQEPQILMFFSNMSVRLRESADYENDLKQFVQGFVNYVKNYKSEDKSAETIYVILYKYLLDKSRQKNKNKKTVKRKVTNSQKKNDLVVKQLESLSSTQSQEEYSLDESDV</sequence>
<keyword evidence="2" id="KW-1185">Reference proteome</keyword>
<dbReference type="RefSeq" id="YP_025223.1">
    <property type="nucleotide sequence ID" value="NC_005906.1"/>
</dbReference>
<proteinExistence type="predicted"/>
<accession>Q6JPE5</accession>
<name>Q6JPE5_NPVNC</name>
<dbReference type="Proteomes" id="UP000008776">
    <property type="component" value="Segment"/>
</dbReference>